<evidence type="ECO:0000313" key="1">
    <source>
        <dbReference type="EMBL" id="GAH61209.1"/>
    </source>
</evidence>
<proteinExistence type="predicted"/>
<organism evidence="1">
    <name type="scientific">marine sediment metagenome</name>
    <dbReference type="NCBI Taxonomy" id="412755"/>
    <lineage>
        <taxon>unclassified sequences</taxon>
        <taxon>metagenomes</taxon>
        <taxon>ecological metagenomes</taxon>
    </lineage>
</organism>
<sequence>MPEVEAEKMSEVGYHQRSNEFFVMSTHGLPRKKHPIQSW</sequence>
<name>X1I534_9ZZZZ</name>
<reference evidence="1" key="1">
    <citation type="journal article" date="2014" name="Front. Microbiol.">
        <title>High frequency of phylogenetically diverse reductive dehalogenase-homologous genes in deep subseafloor sedimentary metagenomes.</title>
        <authorList>
            <person name="Kawai M."/>
            <person name="Futagami T."/>
            <person name="Toyoda A."/>
            <person name="Takaki Y."/>
            <person name="Nishi S."/>
            <person name="Hori S."/>
            <person name="Arai W."/>
            <person name="Tsubouchi T."/>
            <person name="Morono Y."/>
            <person name="Uchiyama I."/>
            <person name="Ito T."/>
            <person name="Fujiyama A."/>
            <person name="Inagaki F."/>
            <person name="Takami H."/>
        </authorList>
    </citation>
    <scope>NUCLEOTIDE SEQUENCE</scope>
    <source>
        <strain evidence="1">Expedition CK06-06</strain>
    </source>
</reference>
<dbReference type="EMBL" id="BARU01018921">
    <property type="protein sequence ID" value="GAH61209.1"/>
    <property type="molecule type" value="Genomic_DNA"/>
</dbReference>
<dbReference type="AlphaFoldDB" id="X1I534"/>
<accession>X1I534</accession>
<comment type="caution">
    <text evidence="1">The sequence shown here is derived from an EMBL/GenBank/DDBJ whole genome shotgun (WGS) entry which is preliminary data.</text>
</comment>
<gene>
    <name evidence="1" type="ORF">S03H2_31223</name>
</gene>
<protein>
    <submittedName>
        <fullName evidence="1">Uncharacterized protein</fullName>
    </submittedName>
</protein>